<dbReference type="AlphaFoldDB" id="A0A0J8VRB1"/>
<dbReference type="EMBL" id="LFEJ01000009">
    <property type="protein sequence ID" value="KMV35701.1"/>
    <property type="molecule type" value="Genomic_DNA"/>
</dbReference>
<comment type="caution">
    <text evidence="1">The sequence shown here is derived from an EMBL/GenBank/DDBJ whole genome shotgun (WGS) entry which is preliminary data.</text>
</comment>
<sequence>MKEFRFKILREGDCLYGLTENEIVIVSGDGDYRIYKIFGFDFGEPNFFKDFEKVTIHKEVSFPENVGVVKTEGEYRIYKVSELRNGLPVFDDSFCIVLKHGVGKLQIFDVDSEVTFNLPAKEGK</sequence>
<gene>
    <name evidence="1" type="ORF">ACH50_05075</name>
</gene>
<dbReference type="Proteomes" id="UP000037315">
    <property type="component" value="Unassembled WGS sequence"/>
</dbReference>
<evidence type="ECO:0000313" key="2">
    <source>
        <dbReference type="Proteomes" id="UP000037315"/>
    </source>
</evidence>
<protein>
    <submittedName>
        <fullName evidence="1">Uncharacterized protein</fullName>
    </submittedName>
</protein>
<evidence type="ECO:0000313" key="1">
    <source>
        <dbReference type="EMBL" id="KMV35701.1"/>
    </source>
</evidence>
<proteinExistence type="predicted"/>
<accession>A0A0J8VRB1</accession>
<organism evidence="1 2">
    <name type="scientific">Franconibacter pulveris</name>
    <dbReference type="NCBI Taxonomy" id="435910"/>
    <lineage>
        <taxon>Bacteria</taxon>
        <taxon>Pseudomonadati</taxon>
        <taxon>Pseudomonadota</taxon>
        <taxon>Gammaproteobacteria</taxon>
        <taxon>Enterobacterales</taxon>
        <taxon>Enterobacteriaceae</taxon>
        <taxon>Franconibacter</taxon>
    </lineage>
</organism>
<dbReference type="PATRIC" id="fig|1656095.3.peg.1707"/>
<keyword evidence="2" id="KW-1185">Reference proteome</keyword>
<name>A0A0J8VRB1_9ENTR</name>
<reference evidence="1 2" key="1">
    <citation type="submission" date="2015-06" db="EMBL/GenBank/DDBJ databases">
        <title>Genome sequencing of Cronobacter sp. strain DJ34 isolated from petroleum contaminated sludge of Duliajan Oil Fields, Assam, India.</title>
        <authorList>
            <person name="Pal S."/>
            <person name="Banerjee T.D."/>
            <person name="Roy A."/>
            <person name="Sar P."/>
            <person name="Kazy S.K."/>
        </authorList>
    </citation>
    <scope>NUCLEOTIDE SEQUENCE [LARGE SCALE GENOMIC DNA]</scope>
    <source>
        <strain evidence="1 2">DJ34</strain>
    </source>
</reference>